<dbReference type="GO" id="GO:0034398">
    <property type="term" value="P:telomere tethering at nuclear periphery"/>
    <property type="evidence" value="ECO:0007669"/>
    <property type="project" value="TreeGrafter"/>
</dbReference>
<evidence type="ECO:0000256" key="7">
    <source>
        <dbReference type="ARBA" id="ARBA00022927"/>
    </source>
</evidence>
<feature type="region of interest" description="Disordered" evidence="11">
    <location>
        <begin position="937"/>
        <end position="1052"/>
    </location>
</feature>
<organism evidence="13 14">
    <name type="scientific">Lunasporangiospora selenospora</name>
    <dbReference type="NCBI Taxonomy" id="979761"/>
    <lineage>
        <taxon>Eukaryota</taxon>
        <taxon>Fungi</taxon>
        <taxon>Fungi incertae sedis</taxon>
        <taxon>Mucoromycota</taxon>
        <taxon>Mortierellomycotina</taxon>
        <taxon>Mortierellomycetes</taxon>
        <taxon>Mortierellales</taxon>
        <taxon>Mortierellaceae</taxon>
        <taxon>Lunasporangiospora</taxon>
    </lineage>
</organism>
<feature type="compositionally biased region" description="Low complexity" evidence="11">
    <location>
        <begin position="713"/>
        <end position="724"/>
    </location>
</feature>
<keyword evidence="9" id="KW-0906">Nuclear pore complex</keyword>
<evidence type="ECO:0000256" key="3">
    <source>
        <dbReference type="ARBA" id="ARBA00022448"/>
    </source>
</evidence>
<feature type="compositionally biased region" description="Gly residues" evidence="11">
    <location>
        <begin position="1"/>
        <end position="13"/>
    </location>
</feature>
<evidence type="ECO:0000256" key="8">
    <source>
        <dbReference type="ARBA" id="ARBA00023010"/>
    </source>
</evidence>
<dbReference type="GO" id="GO:0044614">
    <property type="term" value="C:nuclear pore cytoplasmic filaments"/>
    <property type="evidence" value="ECO:0007669"/>
    <property type="project" value="TreeGrafter"/>
</dbReference>
<dbReference type="Gene3D" id="1.25.40.690">
    <property type="match status" value="1"/>
</dbReference>
<dbReference type="InterPro" id="IPR021967">
    <property type="entry name" value="Nup98_C"/>
</dbReference>
<evidence type="ECO:0000259" key="12">
    <source>
        <dbReference type="PROSITE" id="PS51434"/>
    </source>
</evidence>
<keyword evidence="6" id="KW-0509">mRNA transport</keyword>
<evidence type="ECO:0000256" key="11">
    <source>
        <dbReference type="SAM" id="MobiDB-lite"/>
    </source>
</evidence>
<accession>A0A9P6G2R9</accession>
<keyword evidence="7" id="KW-0653">Protein transport</keyword>
<feature type="compositionally biased region" description="Gly residues" evidence="11">
    <location>
        <begin position="39"/>
        <end position="50"/>
    </location>
</feature>
<comment type="similarity">
    <text evidence="2">Belongs to the nucleoporin GLFG family.</text>
</comment>
<dbReference type="GO" id="GO:0000973">
    <property type="term" value="P:post-transcriptional tethering of RNA polymerase II gene DNA at nuclear periphery"/>
    <property type="evidence" value="ECO:0007669"/>
    <property type="project" value="TreeGrafter"/>
</dbReference>
<gene>
    <name evidence="13" type="ORF">BGW38_008808</name>
</gene>
<keyword evidence="4" id="KW-0677">Repeat</keyword>
<evidence type="ECO:0000256" key="2">
    <source>
        <dbReference type="ARBA" id="ARBA00008926"/>
    </source>
</evidence>
<feature type="region of interest" description="Disordered" evidence="11">
    <location>
        <begin position="235"/>
        <end position="271"/>
    </location>
</feature>
<dbReference type="Pfam" id="PF12110">
    <property type="entry name" value="Nup96"/>
    <property type="match status" value="1"/>
</dbReference>
<evidence type="ECO:0000256" key="6">
    <source>
        <dbReference type="ARBA" id="ARBA00022816"/>
    </source>
</evidence>
<comment type="subcellular location">
    <subcellularLocation>
        <location evidence="1">Nucleus</location>
        <location evidence="1">Nuclear pore complex</location>
    </subcellularLocation>
</comment>
<dbReference type="GO" id="GO:0017056">
    <property type="term" value="F:structural constituent of nuclear pore"/>
    <property type="evidence" value="ECO:0007669"/>
    <property type="project" value="InterPro"/>
</dbReference>
<dbReference type="InterPro" id="IPR036903">
    <property type="entry name" value="Nup98_auto-Pept-S59_dom_sf"/>
</dbReference>
<evidence type="ECO:0000256" key="4">
    <source>
        <dbReference type="ARBA" id="ARBA00022737"/>
    </source>
</evidence>
<feature type="compositionally biased region" description="Low complexity" evidence="11">
    <location>
        <begin position="51"/>
        <end position="67"/>
    </location>
</feature>
<dbReference type="SUPFAM" id="SSF82215">
    <property type="entry name" value="C-terminal autoproteolytic domain of nucleoporin nup98"/>
    <property type="match status" value="1"/>
</dbReference>
<feature type="region of interest" description="Disordered" evidence="11">
    <location>
        <begin position="1"/>
        <end position="68"/>
    </location>
</feature>
<dbReference type="GO" id="GO:0008139">
    <property type="term" value="F:nuclear localization sequence binding"/>
    <property type="evidence" value="ECO:0007669"/>
    <property type="project" value="TreeGrafter"/>
</dbReference>
<dbReference type="PROSITE" id="PS51434">
    <property type="entry name" value="NUP_C"/>
    <property type="match status" value="1"/>
</dbReference>
<evidence type="ECO:0000313" key="13">
    <source>
        <dbReference type="EMBL" id="KAF9586183.1"/>
    </source>
</evidence>
<dbReference type="FunFam" id="3.30.1610.10:FF:000003">
    <property type="entry name" value="Nucleoporin SONB, putative"/>
    <property type="match status" value="1"/>
</dbReference>
<evidence type="ECO:0000313" key="14">
    <source>
        <dbReference type="Proteomes" id="UP000780801"/>
    </source>
</evidence>
<feature type="compositionally biased region" description="Basic and acidic residues" evidence="11">
    <location>
        <begin position="961"/>
        <end position="973"/>
    </location>
</feature>
<feature type="compositionally biased region" description="Low complexity" evidence="11">
    <location>
        <begin position="1032"/>
        <end position="1049"/>
    </location>
</feature>
<dbReference type="GO" id="GO:0051028">
    <property type="term" value="P:mRNA transport"/>
    <property type="evidence" value="ECO:0007669"/>
    <property type="project" value="UniProtKB-KW"/>
</dbReference>
<dbReference type="GO" id="GO:0006405">
    <property type="term" value="P:RNA export from nucleus"/>
    <property type="evidence" value="ECO:0007669"/>
    <property type="project" value="TreeGrafter"/>
</dbReference>
<comment type="caution">
    <text evidence="13">The sequence shown here is derived from an EMBL/GenBank/DDBJ whole genome shotgun (WGS) entry which is preliminary data.</text>
</comment>
<evidence type="ECO:0000256" key="5">
    <source>
        <dbReference type="ARBA" id="ARBA00022813"/>
    </source>
</evidence>
<evidence type="ECO:0000256" key="1">
    <source>
        <dbReference type="ARBA" id="ARBA00004567"/>
    </source>
</evidence>
<dbReference type="GO" id="GO:0003723">
    <property type="term" value="F:RNA binding"/>
    <property type="evidence" value="ECO:0007669"/>
    <property type="project" value="TreeGrafter"/>
</dbReference>
<dbReference type="GO" id="GO:0006606">
    <property type="term" value="P:protein import into nucleus"/>
    <property type="evidence" value="ECO:0007669"/>
    <property type="project" value="TreeGrafter"/>
</dbReference>
<feature type="compositionally biased region" description="Polar residues" evidence="11">
    <location>
        <begin position="984"/>
        <end position="994"/>
    </location>
</feature>
<feature type="compositionally biased region" description="Polar residues" evidence="11">
    <location>
        <begin position="725"/>
        <end position="783"/>
    </location>
</feature>
<feature type="compositionally biased region" description="Low complexity" evidence="11">
    <location>
        <begin position="14"/>
        <end position="38"/>
    </location>
</feature>
<feature type="region of interest" description="Disordered" evidence="11">
    <location>
        <begin position="1061"/>
        <end position="1080"/>
    </location>
</feature>
<name>A0A9P6G2R9_9FUNG</name>
<feature type="region of interest" description="Disordered" evidence="11">
    <location>
        <begin position="707"/>
        <end position="787"/>
    </location>
</feature>
<dbReference type="Gene3D" id="1.10.10.2360">
    <property type="match status" value="1"/>
</dbReference>
<keyword evidence="10" id="KW-0539">Nucleus</keyword>
<evidence type="ECO:0000256" key="10">
    <source>
        <dbReference type="ARBA" id="ARBA00023242"/>
    </source>
</evidence>
<keyword evidence="3" id="KW-0813">Transport</keyword>
<dbReference type="FunFam" id="1.10.10.2360:FF:000001">
    <property type="entry name" value="Nuclear pore complex protein Nup98-Nup96"/>
    <property type="match status" value="1"/>
</dbReference>
<sequence length="1821" mass="191198">MYGAGFSGGGFGGQQQQQQPGSGFGAAPNTFGSTSFGGASTGFGATGSTGFGQAAQQQTPFGAAPSAGGFGGSTGAGFGASGGFGASSGFGAQQQSQSGFGSTSFGGAGPSTSTGFGGFGTSTAGATGGFGANTGFGAKPAAGFGAQPSTGFGATANTGFGGGGFGNNAGMLGGGMNTAAGNGTMNPPFTPYIEKEQTTGQNSHYQSITAMPAYRNFSFEELRLQDYQQGRKSAGQAAGFGAATPGFGQQPQQPAAGFGAQPAPGFGAGNTTSGIGGFGAGTTGFGAAPTAGGFGAGAGFGATPVTSTPFGGQPAAPAPLFGAAQQQPAFGAPGATGFGAAAGTTGFGASSAFGAGAAAKPAAGFGAFGTPATSQPAAGFGAAATPFGAAPATASLFGGGATSTGAGFGVAPASTATPFGAFGTTPATSAPAATSLFGGGAATGPFGAAKPAATSLFGAAPAASTAAPAFGGFGTTPAAGAGSLFGSTPASSSLFPATSAPATGLFGGGTASGVPAFGMPAASTSLFGASKPAAAGGLFSQAPTTGFGMSTFGTGATAAPLFGQAGAPTTAFGTSAFGTGLLGSSTATAATAAQPTMVASVNGNIYGDNPLFQRDAAAAAAKPQPAILSRSAPAQKLPALIPPVRFNPRHSHIRLRAASSATFSSSVNAGSDLAAGRKSLLLLDGASDGPNYSSNDYAPSRSVKKLELKPRGQDSAQQDASSSAHKTSVTFNPSLESSTTGASKDRSTSAPQQNGDAFESRNAQPSSSAFNRQATSPLSSTSGAGKRASGEYWMLPSLEELRKMSRSQLQRVENFKVGLPDYGSVDFLDPVDLTTVPSLSSICGEIVIFKPRICQVYPDEHNKPPRGQGLNVPAMISLERCWPLDKSTLEPIRFDKSSPQYNQHMKRLRRQRETEFVDFNLENGTWTFKVEHFSEYGLNDDDEEEEKATQETGRRTVQNSREYESTGVDRPKDTTQNMNNNNNASRSRSDQSPFARSMTKVSRDRDPQRQNMMRHSLFGESASAQDRNVKRSSVWSNSSDASAQSDVAARPLDDQGAEIRPSFQEEYEPQESNYLTRPPRKFTRTGYEQSLLSRKGALLADAGLMMGRSCRVGWGPNGMLAVCGRICNFNDVKERKSDKSVKAAVDQDCGMGLSSTTVELVKVKAVAQDGEEELERHIVALQAQLQNTEIILDQSNQPRAIIAPGTSFTSMMNSLKGLQHNLSTEEVYAWILAQSLFDEQLKTAEVEAMSESSQEAFEAIGRRVRCGTWLSHVTKPSLDTAMAEIASRGGPSALEETIFSLLVNNKKQKASICAVQSRNLRLATLISQTSKGSKTMSDIEDQLALYRDARALDQMPEFYVKVYALLCGALRDNLAPTGQAPQYVTDGLDWRRTFGLFLWYNNSEGTHLAEAVGAYVKAVMSNPDVARPLPWYKVQDQYQTMDRDQDMGQDKGQPWKRTDHHDFIFQLLSLATESSACLEVALHPLGISPSRLDYRLSWQFYMVLVQSLGMTDCREESTHAKICQDVIFQLENQGLWEWAVFVALHLEEVGSRELVIRRLLEQHVDLPSFESVVGSATESTTVDNRGVNTRTMDNKQKCMFVLKYLRVPEEWLWKARATKAKYNGDLVMEVVSLLKGGEHQSGHALILSSLAPVCILRRDLQTLRRLLAMVNPAKVSQWEQGGRIYQAYLDCCSAETESQIERLRWVKGQTGGGHGNRVSYSEDLVSPEVIMEWQGQLQELLRELPLLMSYKSSDSQYHEISVTEMASKCTTLLRDLKDLSIQESASLTELPLTEDQRMCTVQKNSTDYFDEILSMAETSAY</sequence>
<dbReference type="Pfam" id="PF04096">
    <property type="entry name" value="Nucleoporin2"/>
    <property type="match status" value="1"/>
</dbReference>
<reference evidence="13" key="1">
    <citation type="journal article" date="2020" name="Fungal Divers.">
        <title>Resolving the Mortierellaceae phylogeny through synthesis of multi-gene phylogenetics and phylogenomics.</title>
        <authorList>
            <person name="Vandepol N."/>
            <person name="Liber J."/>
            <person name="Desiro A."/>
            <person name="Na H."/>
            <person name="Kennedy M."/>
            <person name="Barry K."/>
            <person name="Grigoriev I.V."/>
            <person name="Miller A.N."/>
            <person name="O'Donnell K."/>
            <person name="Stajich J.E."/>
            <person name="Bonito G."/>
        </authorList>
    </citation>
    <scope>NUCLEOTIDE SEQUENCE</scope>
    <source>
        <strain evidence="13">KOD1015</strain>
    </source>
</reference>
<dbReference type="OrthoDB" id="3797628at2759"/>
<dbReference type="Proteomes" id="UP000780801">
    <property type="component" value="Unassembled WGS sequence"/>
</dbReference>
<evidence type="ECO:0000256" key="9">
    <source>
        <dbReference type="ARBA" id="ARBA00023132"/>
    </source>
</evidence>
<dbReference type="InterPro" id="IPR007230">
    <property type="entry name" value="Nup98_auto-Pept-S59_dom"/>
</dbReference>
<dbReference type="PANTHER" id="PTHR23198">
    <property type="entry name" value="NUCLEOPORIN"/>
    <property type="match status" value="1"/>
</dbReference>
<feature type="domain" description="Peptidase S59" evidence="12">
    <location>
        <begin position="789"/>
        <end position="933"/>
    </location>
</feature>
<dbReference type="EMBL" id="JAABOA010000062">
    <property type="protein sequence ID" value="KAF9586183.1"/>
    <property type="molecule type" value="Genomic_DNA"/>
</dbReference>
<dbReference type="InterPro" id="IPR037665">
    <property type="entry name" value="Nucleoporin_S59-like"/>
</dbReference>
<protein>
    <recommendedName>
        <fullName evidence="12">Peptidase S59 domain-containing protein</fullName>
    </recommendedName>
</protein>
<proteinExistence type="inferred from homology"/>
<keyword evidence="14" id="KW-1185">Reference proteome</keyword>
<keyword evidence="5" id="KW-0068">Autocatalytic cleavage</keyword>
<keyword evidence="8" id="KW-0811">Translocation</keyword>
<dbReference type="Gene3D" id="3.30.1610.10">
    <property type="entry name" value="Peptidase S59, nucleoporin"/>
    <property type="match status" value="1"/>
</dbReference>
<dbReference type="PANTHER" id="PTHR23198:SF6">
    <property type="entry name" value="NUCLEAR PORE COMPLEX PROTEIN NUP98-NUP96"/>
    <property type="match status" value="1"/>
</dbReference>